<dbReference type="EMBL" id="AAYY01000015">
    <property type="protein sequence ID" value="EDP41804.1"/>
    <property type="molecule type" value="Genomic_DNA"/>
</dbReference>
<name>A8QAP8_MALGO</name>
<dbReference type="Gene3D" id="3.60.15.10">
    <property type="entry name" value="Ribonuclease Z/Hydroxyacylglutathione hydrolase-like"/>
    <property type="match status" value="1"/>
</dbReference>
<protein>
    <recommendedName>
        <fullName evidence="1">Metallo-beta-lactamase domain-containing protein</fullName>
    </recommendedName>
</protein>
<dbReference type="PANTHER" id="PTHR15032:SF35">
    <property type="entry name" value="METALLO-BETA-LACTAMASE DOMAIN-CONTAINING PROTEIN"/>
    <property type="match status" value="1"/>
</dbReference>
<evidence type="ECO:0000259" key="1">
    <source>
        <dbReference type="Pfam" id="PF12706"/>
    </source>
</evidence>
<reference evidence="2 3" key="1">
    <citation type="journal article" date="2007" name="Proc. Natl. Acad. Sci. U.S.A.">
        <title>Dandruff-associated Malassezia genomes reveal convergent and divergent virulence traits shared with plant and human fungal pathogens.</title>
        <authorList>
            <person name="Xu J."/>
            <person name="Saunders C.W."/>
            <person name="Hu P."/>
            <person name="Grant R.A."/>
            <person name="Boekhout T."/>
            <person name="Kuramae E.E."/>
            <person name="Kronstad J.W."/>
            <person name="Deangelis Y.M."/>
            <person name="Reeder N.L."/>
            <person name="Johnstone K.R."/>
            <person name="Leland M."/>
            <person name="Fieno A.M."/>
            <person name="Begley W.M."/>
            <person name="Sun Y."/>
            <person name="Lacey M.P."/>
            <person name="Chaudhary T."/>
            <person name="Keough T."/>
            <person name="Chu L."/>
            <person name="Sears R."/>
            <person name="Yuan B."/>
            <person name="Dawson T.L.Jr."/>
        </authorList>
    </citation>
    <scope>NUCLEOTIDE SEQUENCE [LARGE SCALE GENOMIC DNA]</scope>
    <source>
        <strain evidence="3">ATCC MYA-4612 / CBS 7966</strain>
    </source>
</reference>
<comment type="caution">
    <text evidence="2">The sequence shown here is derived from an EMBL/GenBank/DDBJ whole genome shotgun (WGS) entry which is preliminary data.</text>
</comment>
<dbReference type="SUPFAM" id="SSF56281">
    <property type="entry name" value="Metallo-hydrolase/oxidoreductase"/>
    <property type="match status" value="1"/>
</dbReference>
<proteinExistence type="predicted"/>
<dbReference type="Proteomes" id="UP000008837">
    <property type="component" value="Unassembled WGS sequence"/>
</dbReference>
<accession>A8QAP8</accession>
<evidence type="ECO:0000313" key="2">
    <source>
        <dbReference type="EMBL" id="EDP41804.1"/>
    </source>
</evidence>
<dbReference type="InterPro" id="IPR001279">
    <property type="entry name" value="Metallo-B-lactamas"/>
</dbReference>
<dbReference type="VEuPathDB" id="FungiDB:MGL_3806"/>
<dbReference type="OrthoDB" id="332863at2759"/>
<dbReference type="GO" id="GO:0070291">
    <property type="term" value="P:N-acylethanolamine metabolic process"/>
    <property type="evidence" value="ECO:0007669"/>
    <property type="project" value="TreeGrafter"/>
</dbReference>
<gene>
    <name evidence="2" type="ORF">MGL_3806</name>
</gene>
<dbReference type="KEGG" id="mgl:MGL_3806"/>
<keyword evidence="3" id="KW-1185">Reference proteome</keyword>
<dbReference type="InParanoid" id="A8QAP8"/>
<dbReference type="GeneID" id="5853325"/>
<feature type="domain" description="Metallo-beta-lactamase" evidence="1">
    <location>
        <begin position="226"/>
        <end position="369"/>
    </location>
</feature>
<dbReference type="RefSeq" id="XP_001729018.1">
    <property type="nucleotide sequence ID" value="XM_001728966.1"/>
</dbReference>
<dbReference type="GO" id="GO:0070290">
    <property type="term" value="F:N-acylphosphatidylethanolamine-specific phospholipase D activity"/>
    <property type="evidence" value="ECO:0007669"/>
    <property type="project" value="TreeGrafter"/>
</dbReference>
<dbReference type="PANTHER" id="PTHR15032">
    <property type="entry name" value="N-ACYL-PHOSPHATIDYLETHANOLAMINE-HYDROLYZING PHOSPHOLIPASE D"/>
    <property type="match status" value="1"/>
</dbReference>
<sequence length="391" mass="44348">MDVTGVLQRLIVRPSRTIGWLVGVWAGAWCTYYALQEIKRGLVLSSRRKKYPLKQRKGERLVSDKDWYGEADEAERQNIVARFGVMRFAGRYLNVTAEWREQGAWEWIWWKVVHSMIWNRGFGFDGGFTHDLKSPGGLARIESILPVEPLDIGRLWGQDTNEPAAPRTGVSYTWLGTKHMPYPVTRSHNLDRSCLWRSACGQCVESMAYAAYAMQAARLENGVSCERVHELSWWDEWRQPCHVRVRGEAGATSEASTVEKRELEVAAVPASHWSARTLLDTNRSLWNSYAVRCAAQDKQAATLFFCGDSGYSPLLFSSIGRMYGPFDVASIPIGSYEPRWHLSLQHMDPHGAVCVARDVGARQSFGMHWGTWCMSDERWDAPPRDLPASAC</sequence>
<dbReference type="STRING" id="425265.A8QAP8"/>
<dbReference type="InterPro" id="IPR036866">
    <property type="entry name" value="RibonucZ/Hydroxyglut_hydro"/>
</dbReference>
<dbReference type="Pfam" id="PF12706">
    <property type="entry name" value="Lactamase_B_2"/>
    <property type="match status" value="1"/>
</dbReference>
<evidence type="ECO:0000313" key="3">
    <source>
        <dbReference type="Proteomes" id="UP000008837"/>
    </source>
</evidence>
<dbReference type="GO" id="GO:0005737">
    <property type="term" value="C:cytoplasm"/>
    <property type="evidence" value="ECO:0007669"/>
    <property type="project" value="TreeGrafter"/>
</dbReference>
<dbReference type="AlphaFoldDB" id="A8QAP8"/>
<dbReference type="GO" id="GO:0070292">
    <property type="term" value="P:N-acylphosphatidylethanolamine metabolic process"/>
    <property type="evidence" value="ECO:0007669"/>
    <property type="project" value="TreeGrafter"/>
</dbReference>
<organism evidence="2 3">
    <name type="scientific">Malassezia globosa (strain ATCC MYA-4612 / CBS 7966)</name>
    <name type="common">Dandruff-associated fungus</name>
    <dbReference type="NCBI Taxonomy" id="425265"/>
    <lineage>
        <taxon>Eukaryota</taxon>
        <taxon>Fungi</taxon>
        <taxon>Dikarya</taxon>
        <taxon>Basidiomycota</taxon>
        <taxon>Ustilaginomycotina</taxon>
        <taxon>Malasseziomycetes</taxon>
        <taxon>Malasseziales</taxon>
        <taxon>Malasseziaceae</taxon>
        <taxon>Malassezia</taxon>
    </lineage>
</organism>